<keyword evidence="3" id="KW-0131">Cell cycle</keyword>
<dbReference type="STRING" id="299467.A0A443SJM9"/>
<dbReference type="CDD" id="cd20519">
    <property type="entry name" value="CYCLIN_CCNE_rpt1"/>
    <property type="match status" value="1"/>
</dbReference>
<feature type="domain" description="Cyclin-like" evidence="5">
    <location>
        <begin position="56"/>
        <end position="141"/>
    </location>
</feature>
<feature type="domain" description="Cyclin C-terminal" evidence="6">
    <location>
        <begin position="150"/>
        <end position="290"/>
    </location>
</feature>
<evidence type="ECO:0000259" key="5">
    <source>
        <dbReference type="SMART" id="SM00385"/>
    </source>
</evidence>
<sequence length="347" mass="40173">MSIISCRVCPLPKFSWANSEEVWELMHRKDKSQARNALMLQRHPGLQPRMRSILLDWLTEVCEVYRLHRETNYLAIDFIDRYLSSQTQVPKQSLQLIGITCLFIASKIEEIYPPKLSEFAYVTDGACSDDEIIIKELVILKALNWDLYPMTINSWLSIYMQLYSVFEKENKAERRGRKRRKICKEADSSKDDYFMIPIYSSYFFAQIAHLIDLCVLDIGCLRFPYNVIATSALYHFTNEEIVNQCTSLCISDIKDCIIWMTPFAMVVREEGFEIPKFQKIADMSETIPNLQSHTADLSLLDKAHKKQVELDANNNKKVVSACPMTPVSCHDPLLNILTPPKSHSKRK</sequence>
<dbReference type="InterPro" id="IPR004367">
    <property type="entry name" value="Cyclin_C-dom"/>
</dbReference>
<organism evidence="7 8">
    <name type="scientific">Leptotrombidium deliense</name>
    <dbReference type="NCBI Taxonomy" id="299467"/>
    <lineage>
        <taxon>Eukaryota</taxon>
        <taxon>Metazoa</taxon>
        <taxon>Ecdysozoa</taxon>
        <taxon>Arthropoda</taxon>
        <taxon>Chelicerata</taxon>
        <taxon>Arachnida</taxon>
        <taxon>Acari</taxon>
        <taxon>Acariformes</taxon>
        <taxon>Trombidiformes</taxon>
        <taxon>Prostigmata</taxon>
        <taxon>Anystina</taxon>
        <taxon>Parasitengona</taxon>
        <taxon>Trombiculoidea</taxon>
        <taxon>Trombiculidae</taxon>
        <taxon>Leptotrombidium</taxon>
    </lineage>
</organism>
<name>A0A443SJM9_9ACAR</name>
<dbReference type="VEuPathDB" id="VectorBase:LDEU004323"/>
<evidence type="ECO:0000256" key="4">
    <source>
        <dbReference type="RuleBase" id="RU000383"/>
    </source>
</evidence>
<dbReference type="Pfam" id="PF00134">
    <property type="entry name" value="Cyclin_N"/>
    <property type="match status" value="1"/>
</dbReference>
<dbReference type="OrthoDB" id="5590282at2759"/>
<accession>A0A443SJM9</accession>
<dbReference type="AlphaFoldDB" id="A0A443SJM9"/>
<dbReference type="SMART" id="SM00385">
    <property type="entry name" value="CYCLIN"/>
    <property type="match status" value="1"/>
</dbReference>
<keyword evidence="8" id="KW-1185">Reference proteome</keyword>
<keyword evidence="2 4" id="KW-0195">Cyclin</keyword>
<dbReference type="CDD" id="cd20520">
    <property type="entry name" value="CYCLIN_CCNE_rpt2"/>
    <property type="match status" value="1"/>
</dbReference>
<dbReference type="PANTHER" id="PTHR10177">
    <property type="entry name" value="CYCLINS"/>
    <property type="match status" value="1"/>
</dbReference>
<proteinExistence type="inferred from homology"/>
<dbReference type="InterPro" id="IPR006671">
    <property type="entry name" value="Cyclin_N"/>
</dbReference>
<dbReference type="InterPro" id="IPR039361">
    <property type="entry name" value="Cyclin"/>
</dbReference>
<evidence type="ECO:0000313" key="7">
    <source>
        <dbReference type="EMBL" id="RWS27716.1"/>
    </source>
</evidence>
<dbReference type="GO" id="GO:0051301">
    <property type="term" value="P:cell division"/>
    <property type="evidence" value="ECO:0007669"/>
    <property type="project" value="UniProtKB-KW"/>
</dbReference>
<keyword evidence="1" id="KW-0132">Cell division</keyword>
<dbReference type="SUPFAM" id="SSF47954">
    <property type="entry name" value="Cyclin-like"/>
    <property type="match status" value="2"/>
</dbReference>
<evidence type="ECO:0000259" key="6">
    <source>
        <dbReference type="SMART" id="SM01332"/>
    </source>
</evidence>
<protein>
    <submittedName>
        <fullName evidence="7">G1/S-specific cyclin-E-like protein</fullName>
    </submittedName>
</protein>
<dbReference type="InterPro" id="IPR013763">
    <property type="entry name" value="Cyclin-like_dom"/>
</dbReference>
<reference evidence="7 8" key="1">
    <citation type="journal article" date="2018" name="Gigascience">
        <title>Genomes of trombidid mites reveal novel predicted allergens and laterally-transferred genes associated with secondary metabolism.</title>
        <authorList>
            <person name="Dong X."/>
            <person name="Chaisiri K."/>
            <person name="Xia D."/>
            <person name="Armstrong S.D."/>
            <person name="Fang Y."/>
            <person name="Donnelly M.J."/>
            <person name="Kadowaki T."/>
            <person name="McGarry J.W."/>
            <person name="Darby A.C."/>
            <person name="Makepeace B.L."/>
        </authorList>
    </citation>
    <scope>NUCLEOTIDE SEQUENCE [LARGE SCALE GENOMIC DNA]</scope>
    <source>
        <strain evidence="7">UoL-UT</strain>
    </source>
</reference>
<evidence type="ECO:0000313" key="8">
    <source>
        <dbReference type="Proteomes" id="UP000288716"/>
    </source>
</evidence>
<gene>
    <name evidence="7" type="ORF">B4U80_01809</name>
</gene>
<dbReference type="InterPro" id="IPR036915">
    <property type="entry name" value="Cyclin-like_sf"/>
</dbReference>
<dbReference type="Pfam" id="PF02984">
    <property type="entry name" value="Cyclin_C"/>
    <property type="match status" value="1"/>
</dbReference>
<evidence type="ECO:0000256" key="2">
    <source>
        <dbReference type="ARBA" id="ARBA00023127"/>
    </source>
</evidence>
<comment type="similarity">
    <text evidence="4">Belongs to the cyclin family.</text>
</comment>
<evidence type="ECO:0000256" key="1">
    <source>
        <dbReference type="ARBA" id="ARBA00022618"/>
    </source>
</evidence>
<comment type="caution">
    <text evidence="7">The sequence shown here is derived from an EMBL/GenBank/DDBJ whole genome shotgun (WGS) entry which is preliminary data.</text>
</comment>
<evidence type="ECO:0000256" key="3">
    <source>
        <dbReference type="ARBA" id="ARBA00023306"/>
    </source>
</evidence>
<dbReference type="Gene3D" id="1.10.472.10">
    <property type="entry name" value="Cyclin-like"/>
    <property type="match status" value="2"/>
</dbReference>
<dbReference type="EMBL" id="NCKV01001823">
    <property type="protein sequence ID" value="RWS27716.1"/>
    <property type="molecule type" value="Genomic_DNA"/>
</dbReference>
<dbReference type="Proteomes" id="UP000288716">
    <property type="component" value="Unassembled WGS sequence"/>
</dbReference>
<dbReference type="SMART" id="SM01332">
    <property type="entry name" value="Cyclin_C"/>
    <property type="match status" value="1"/>
</dbReference>
<dbReference type="FunFam" id="1.10.472.10:FF:000001">
    <property type="entry name" value="G2/mitotic-specific cyclin"/>
    <property type="match status" value="1"/>
</dbReference>